<dbReference type="InterPro" id="IPR000488">
    <property type="entry name" value="Death_dom"/>
</dbReference>
<proteinExistence type="predicted"/>
<dbReference type="OrthoDB" id="100767at2759"/>
<keyword evidence="3" id="KW-1185">Reference proteome</keyword>
<evidence type="ECO:0000313" key="2">
    <source>
        <dbReference type="EMBL" id="CAG9771229.1"/>
    </source>
</evidence>
<gene>
    <name evidence="2" type="ORF">CEUTPL_LOCUS11667</name>
</gene>
<evidence type="ECO:0000313" key="3">
    <source>
        <dbReference type="Proteomes" id="UP001152799"/>
    </source>
</evidence>
<dbReference type="AlphaFoldDB" id="A0A9N9MVZ4"/>
<evidence type="ECO:0000259" key="1">
    <source>
        <dbReference type="PROSITE" id="PS50017"/>
    </source>
</evidence>
<dbReference type="Gene3D" id="1.10.533.10">
    <property type="entry name" value="Death Domain, Fas"/>
    <property type="match status" value="1"/>
</dbReference>
<organism evidence="2 3">
    <name type="scientific">Ceutorhynchus assimilis</name>
    <name type="common">cabbage seed weevil</name>
    <dbReference type="NCBI Taxonomy" id="467358"/>
    <lineage>
        <taxon>Eukaryota</taxon>
        <taxon>Metazoa</taxon>
        <taxon>Ecdysozoa</taxon>
        <taxon>Arthropoda</taxon>
        <taxon>Hexapoda</taxon>
        <taxon>Insecta</taxon>
        <taxon>Pterygota</taxon>
        <taxon>Neoptera</taxon>
        <taxon>Endopterygota</taxon>
        <taxon>Coleoptera</taxon>
        <taxon>Polyphaga</taxon>
        <taxon>Cucujiformia</taxon>
        <taxon>Curculionidae</taxon>
        <taxon>Ceutorhynchinae</taxon>
        <taxon>Ceutorhynchus</taxon>
    </lineage>
</organism>
<feature type="domain" description="Death" evidence="1">
    <location>
        <begin position="110"/>
        <end position="196"/>
    </location>
</feature>
<sequence>MSSITQNQYLAIRDILLHLGCHAPRLQRLKTNFQSFINSQRVFEKIDSLNYLFKILEKRDVLGPEHWNNLEQIIQEVAPDNYEIQTILAPTPIDRDLSNRVLPPVLPDPVQRIDQMIKDCIGISWREFARGFSIPEGRIVNLDQKYQRDIERITHEILRVHHERCGDDWEVWRVDLQRALKSAKRLDLVEDIDDILTRNPIRRV</sequence>
<accession>A0A9N9MVZ4</accession>
<dbReference type="Proteomes" id="UP001152799">
    <property type="component" value="Chromosome 7"/>
</dbReference>
<name>A0A9N9MVZ4_9CUCU</name>
<dbReference type="PROSITE" id="PS50017">
    <property type="entry name" value="DEATH_DOMAIN"/>
    <property type="match status" value="1"/>
</dbReference>
<dbReference type="GO" id="GO:0007165">
    <property type="term" value="P:signal transduction"/>
    <property type="evidence" value="ECO:0007669"/>
    <property type="project" value="InterPro"/>
</dbReference>
<reference evidence="2" key="1">
    <citation type="submission" date="2022-01" db="EMBL/GenBank/DDBJ databases">
        <authorList>
            <person name="King R."/>
        </authorList>
    </citation>
    <scope>NUCLEOTIDE SEQUENCE</scope>
</reference>
<dbReference type="SUPFAM" id="SSF47986">
    <property type="entry name" value="DEATH domain"/>
    <property type="match status" value="1"/>
</dbReference>
<dbReference type="CDD" id="cd01670">
    <property type="entry name" value="Death"/>
    <property type="match status" value="1"/>
</dbReference>
<dbReference type="InterPro" id="IPR011029">
    <property type="entry name" value="DEATH-like_dom_sf"/>
</dbReference>
<protein>
    <recommendedName>
        <fullName evidence="1">Death domain-containing protein</fullName>
    </recommendedName>
</protein>
<dbReference type="EMBL" id="OU892283">
    <property type="protein sequence ID" value="CAG9771229.1"/>
    <property type="molecule type" value="Genomic_DNA"/>
</dbReference>